<dbReference type="RefSeq" id="WP_130502371.1">
    <property type="nucleotide sequence ID" value="NZ_SHLI01000001.1"/>
</dbReference>
<gene>
    <name evidence="15" type="ORF">EV698_0261</name>
</gene>
<keyword evidence="5 14" id="KW-0812">Transmembrane</keyword>
<keyword evidence="6" id="KW-0769">Symport</keyword>
<evidence type="ECO:0000313" key="16">
    <source>
        <dbReference type="Proteomes" id="UP000292298"/>
    </source>
</evidence>
<feature type="transmembrane region" description="Helical" evidence="14">
    <location>
        <begin position="157"/>
        <end position="176"/>
    </location>
</feature>
<feature type="transmembrane region" description="Helical" evidence="14">
    <location>
        <begin position="441"/>
        <end position="460"/>
    </location>
</feature>
<evidence type="ECO:0000256" key="4">
    <source>
        <dbReference type="ARBA" id="ARBA00022475"/>
    </source>
</evidence>
<evidence type="ECO:0000256" key="13">
    <source>
        <dbReference type="RuleBase" id="RU362091"/>
    </source>
</evidence>
<evidence type="ECO:0000256" key="7">
    <source>
        <dbReference type="ARBA" id="ARBA00022989"/>
    </source>
</evidence>
<keyword evidence="3" id="KW-0813">Transport</keyword>
<keyword evidence="4" id="KW-1003">Cell membrane</keyword>
<accession>A0A4V2GIX2</accession>
<feature type="transmembrane region" description="Helical" evidence="14">
    <location>
        <begin position="386"/>
        <end position="411"/>
    </location>
</feature>
<reference evidence="15 16" key="1">
    <citation type="submission" date="2019-02" db="EMBL/GenBank/DDBJ databases">
        <title>Genomic Encyclopedia of Type Strains, Phase IV (KMG-IV): sequencing the most valuable type-strain genomes for metagenomic binning, comparative biology and taxonomic classification.</title>
        <authorList>
            <person name="Goeker M."/>
        </authorList>
    </citation>
    <scope>NUCLEOTIDE SEQUENCE [LARGE SCALE GENOMIC DNA]</scope>
    <source>
        <strain evidence="15 16">DSM 21056</strain>
    </source>
</reference>
<dbReference type="InterPro" id="IPR038377">
    <property type="entry name" value="Na/Glc_symporter_sf"/>
</dbReference>
<evidence type="ECO:0000256" key="12">
    <source>
        <dbReference type="ARBA" id="ARBA00033708"/>
    </source>
</evidence>
<keyword evidence="16" id="KW-1185">Reference proteome</keyword>
<dbReference type="PANTHER" id="PTHR48086:SF3">
    <property type="entry name" value="SODIUM_PROLINE SYMPORTER"/>
    <property type="match status" value="1"/>
</dbReference>
<proteinExistence type="inferred from homology"/>
<keyword evidence="9" id="KW-0406">Ion transport</keyword>
<name>A0A4V2GIX2_9GAMM</name>
<dbReference type="PANTHER" id="PTHR48086">
    <property type="entry name" value="SODIUM/PROLINE SYMPORTER-RELATED"/>
    <property type="match status" value="1"/>
</dbReference>
<protein>
    <submittedName>
        <fullName evidence="15">SSS family solute:Na+ symporter</fullName>
    </submittedName>
</protein>
<keyword evidence="7 14" id="KW-1133">Transmembrane helix</keyword>
<dbReference type="Pfam" id="PF00474">
    <property type="entry name" value="SSF"/>
    <property type="match status" value="1"/>
</dbReference>
<feature type="transmembrane region" description="Helical" evidence="14">
    <location>
        <begin position="418"/>
        <end position="435"/>
    </location>
</feature>
<keyword evidence="8" id="KW-0915">Sodium</keyword>
<dbReference type="OrthoDB" id="9803348at2"/>
<feature type="transmembrane region" description="Helical" evidence="14">
    <location>
        <begin position="44"/>
        <end position="67"/>
    </location>
</feature>
<feature type="transmembrane region" description="Helical" evidence="14">
    <location>
        <begin position="363"/>
        <end position="380"/>
    </location>
</feature>
<evidence type="ECO:0000256" key="5">
    <source>
        <dbReference type="ARBA" id="ARBA00022692"/>
    </source>
</evidence>
<dbReference type="Proteomes" id="UP000292298">
    <property type="component" value="Unassembled WGS sequence"/>
</dbReference>
<dbReference type="GO" id="GO:0006814">
    <property type="term" value="P:sodium ion transport"/>
    <property type="evidence" value="ECO:0007669"/>
    <property type="project" value="UniProtKB-KW"/>
</dbReference>
<evidence type="ECO:0000313" key="15">
    <source>
        <dbReference type="EMBL" id="RZU98025.1"/>
    </source>
</evidence>
<evidence type="ECO:0000256" key="1">
    <source>
        <dbReference type="ARBA" id="ARBA00004651"/>
    </source>
</evidence>
<evidence type="ECO:0000256" key="9">
    <source>
        <dbReference type="ARBA" id="ARBA00023065"/>
    </source>
</evidence>
<dbReference type="EMBL" id="SHLI01000001">
    <property type="protein sequence ID" value="RZU98025.1"/>
    <property type="molecule type" value="Genomic_DNA"/>
</dbReference>
<comment type="caution">
    <text evidence="15">The sequence shown here is derived from an EMBL/GenBank/DDBJ whole genome shotgun (WGS) entry which is preliminary data.</text>
</comment>
<feature type="transmembrane region" description="Helical" evidence="14">
    <location>
        <begin position="79"/>
        <end position="98"/>
    </location>
</feature>
<dbReference type="InterPro" id="IPR050277">
    <property type="entry name" value="Sodium:Solute_Symporter"/>
</dbReference>
<evidence type="ECO:0000256" key="8">
    <source>
        <dbReference type="ARBA" id="ARBA00023053"/>
    </source>
</evidence>
<keyword evidence="10 14" id="KW-0472">Membrane</keyword>
<dbReference type="GO" id="GO:0005886">
    <property type="term" value="C:plasma membrane"/>
    <property type="evidence" value="ECO:0007669"/>
    <property type="project" value="UniProtKB-SubCell"/>
</dbReference>
<evidence type="ECO:0000256" key="14">
    <source>
        <dbReference type="SAM" id="Phobius"/>
    </source>
</evidence>
<dbReference type="AlphaFoldDB" id="A0A4V2GIX2"/>
<feature type="transmembrane region" description="Helical" evidence="14">
    <location>
        <begin position="188"/>
        <end position="211"/>
    </location>
</feature>
<evidence type="ECO:0000256" key="11">
    <source>
        <dbReference type="ARBA" id="ARBA00023201"/>
    </source>
</evidence>
<comment type="similarity">
    <text evidence="2 13">Belongs to the sodium:solute symporter (SSF) (TC 2.A.21) family.</text>
</comment>
<dbReference type="GO" id="GO:0015293">
    <property type="term" value="F:symporter activity"/>
    <property type="evidence" value="ECO:0007669"/>
    <property type="project" value="UniProtKB-KW"/>
</dbReference>
<feature type="transmembrane region" description="Helical" evidence="14">
    <location>
        <begin position="231"/>
        <end position="249"/>
    </location>
</feature>
<dbReference type="Gene3D" id="1.20.1730.10">
    <property type="entry name" value="Sodium/glucose cotransporter"/>
    <property type="match status" value="1"/>
</dbReference>
<evidence type="ECO:0000256" key="6">
    <source>
        <dbReference type="ARBA" id="ARBA00022847"/>
    </source>
</evidence>
<dbReference type="CDD" id="cd10322">
    <property type="entry name" value="SLC5sbd"/>
    <property type="match status" value="1"/>
</dbReference>
<feature type="transmembrane region" description="Helical" evidence="14">
    <location>
        <begin position="315"/>
        <end position="342"/>
    </location>
</feature>
<sequence>MTAGIVTALVLYALIGLGIAFAARQGLGAGAAEYYLAGRRAGGVISALSYGATTYSAFMMIGLAGLTYAGGVGALGFELVYLAGLGLVAIFGPRFWLASRAFGFITPAEMLSYRYDSRLVGGVMALTACVFLVPYSAVQLMGIGYLVSGVTDNAISFQQGILIGASLALIWTLAAGMRSVLWTDALQVVVMLITSLVAVGFVVAALGGPGAFLESTTASHGDWLSVPGPGLFSLTTFIGLTLPWFFFSISNPQVSQRLFTTASIGAMRTMLMGFLVLGFVYTLISVTWGFSALQLVPDLDQADLATPRLLATGAVPAPVAIVLVVGIIAAAVSTVDSILLSLSSLVARDIYRPLAPRGGREMLAGQAVMLVITVLAILFARLQLDLITVLSVAASSGLLVTVPAIVGCFFWRRGTAPGAIASMVGAGVTVTWLQVTGIDPLGIPASVCGGLLAVGLFVVVSGVTATPAQRADAFLEPVTRGLARHRIR</sequence>
<evidence type="ECO:0000256" key="3">
    <source>
        <dbReference type="ARBA" id="ARBA00022448"/>
    </source>
</evidence>
<feature type="transmembrane region" description="Helical" evidence="14">
    <location>
        <begin position="119"/>
        <end position="137"/>
    </location>
</feature>
<feature type="transmembrane region" description="Helical" evidence="14">
    <location>
        <begin position="6"/>
        <end position="23"/>
    </location>
</feature>
<evidence type="ECO:0000256" key="10">
    <source>
        <dbReference type="ARBA" id="ARBA00023136"/>
    </source>
</evidence>
<keyword evidence="11" id="KW-0739">Sodium transport</keyword>
<dbReference type="PROSITE" id="PS50283">
    <property type="entry name" value="NA_SOLUT_SYMP_3"/>
    <property type="match status" value="1"/>
</dbReference>
<comment type="subcellular location">
    <subcellularLocation>
        <location evidence="1">Cell membrane</location>
        <topology evidence="1">Multi-pass membrane protein</topology>
    </subcellularLocation>
</comment>
<organism evidence="15 16">
    <name type="scientific">Spiribacter vilamensis</name>
    <dbReference type="NCBI Taxonomy" id="531306"/>
    <lineage>
        <taxon>Bacteria</taxon>
        <taxon>Pseudomonadati</taxon>
        <taxon>Pseudomonadota</taxon>
        <taxon>Gammaproteobacteria</taxon>
        <taxon>Chromatiales</taxon>
        <taxon>Ectothiorhodospiraceae</taxon>
        <taxon>Spiribacter</taxon>
    </lineage>
</organism>
<dbReference type="InterPro" id="IPR001734">
    <property type="entry name" value="Na/solute_symporter"/>
</dbReference>
<comment type="catalytic activity">
    <reaction evidence="12">
        <text>L-proline(in) + Na(+)(in) = L-proline(out) + Na(+)(out)</text>
        <dbReference type="Rhea" id="RHEA:28967"/>
        <dbReference type="ChEBI" id="CHEBI:29101"/>
        <dbReference type="ChEBI" id="CHEBI:60039"/>
    </reaction>
</comment>
<evidence type="ECO:0000256" key="2">
    <source>
        <dbReference type="ARBA" id="ARBA00006434"/>
    </source>
</evidence>
<feature type="transmembrane region" description="Helical" evidence="14">
    <location>
        <begin position="270"/>
        <end position="295"/>
    </location>
</feature>